<gene>
    <name evidence="8" type="ORF">CRM92_07925</name>
</gene>
<accession>A0A2A8D5X3</accession>
<dbReference type="Gene3D" id="1.10.3720.10">
    <property type="entry name" value="MetI-like"/>
    <property type="match status" value="1"/>
</dbReference>
<feature type="transmembrane region" description="Helical" evidence="6">
    <location>
        <begin position="29"/>
        <end position="50"/>
    </location>
</feature>
<dbReference type="GO" id="GO:0031460">
    <property type="term" value="P:glycine betaine transport"/>
    <property type="evidence" value="ECO:0007669"/>
    <property type="project" value="TreeGrafter"/>
</dbReference>
<dbReference type="SUPFAM" id="SSF161098">
    <property type="entry name" value="MetI-like"/>
    <property type="match status" value="1"/>
</dbReference>
<evidence type="ECO:0000313" key="9">
    <source>
        <dbReference type="Proteomes" id="UP000219947"/>
    </source>
</evidence>
<feature type="transmembrane region" description="Helical" evidence="6">
    <location>
        <begin position="70"/>
        <end position="91"/>
    </location>
</feature>
<dbReference type="PANTHER" id="PTHR30177">
    <property type="entry name" value="GLYCINE BETAINE/L-PROLINE TRANSPORT SYSTEM PERMEASE PROTEIN PROW"/>
    <property type="match status" value="1"/>
</dbReference>
<dbReference type="CDD" id="cd06261">
    <property type="entry name" value="TM_PBP2"/>
    <property type="match status" value="1"/>
</dbReference>
<keyword evidence="9" id="KW-1185">Reference proteome</keyword>
<dbReference type="InterPro" id="IPR000515">
    <property type="entry name" value="MetI-like"/>
</dbReference>
<dbReference type="GO" id="GO:0055085">
    <property type="term" value="P:transmembrane transport"/>
    <property type="evidence" value="ECO:0007669"/>
    <property type="project" value="InterPro"/>
</dbReference>
<evidence type="ECO:0000256" key="2">
    <source>
        <dbReference type="ARBA" id="ARBA00022448"/>
    </source>
</evidence>
<evidence type="ECO:0000256" key="3">
    <source>
        <dbReference type="ARBA" id="ARBA00022692"/>
    </source>
</evidence>
<dbReference type="InterPro" id="IPR051204">
    <property type="entry name" value="ABC_transp_perm/SBD"/>
</dbReference>
<protein>
    <submittedName>
        <fullName evidence="8">Glycine/betaine ABC transporter permease</fullName>
    </submittedName>
</protein>
<feature type="transmembrane region" description="Helical" evidence="6">
    <location>
        <begin position="199"/>
        <end position="219"/>
    </location>
</feature>
<feature type="transmembrane region" description="Helical" evidence="6">
    <location>
        <begin position="152"/>
        <end position="179"/>
    </location>
</feature>
<dbReference type="EMBL" id="PDEV01000003">
    <property type="protein sequence ID" value="PEN16008.1"/>
    <property type="molecule type" value="Genomic_DNA"/>
</dbReference>
<comment type="similarity">
    <text evidence="6">Belongs to the binding-protein-dependent transport system permease family.</text>
</comment>
<evidence type="ECO:0000256" key="6">
    <source>
        <dbReference type="RuleBase" id="RU363032"/>
    </source>
</evidence>
<dbReference type="PROSITE" id="PS50928">
    <property type="entry name" value="ABC_TM1"/>
    <property type="match status" value="1"/>
</dbReference>
<proteinExistence type="inferred from homology"/>
<dbReference type="InterPro" id="IPR035906">
    <property type="entry name" value="MetI-like_sf"/>
</dbReference>
<evidence type="ECO:0000256" key="5">
    <source>
        <dbReference type="ARBA" id="ARBA00023136"/>
    </source>
</evidence>
<feature type="transmembrane region" description="Helical" evidence="6">
    <location>
        <begin position="97"/>
        <end position="116"/>
    </location>
</feature>
<dbReference type="RefSeq" id="WP_098042859.1">
    <property type="nucleotide sequence ID" value="NZ_CAURLQ010000061.1"/>
</dbReference>
<feature type="domain" description="ABC transmembrane type-1" evidence="7">
    <location>
        <begin position="25"/>
        <end position="222"/>
    </location>
</feature>
<comment type="caution">
    <text evidence="8">The sequence shown here is derived from an EMBL/GenBank/DDBJ whole genome shotgun (WGS) entry which is preliminary data.</text>
</comment>
<keyword evidence="2 6" id="KW-0813">Transport</keyword>
<name>A0A2A8D5X3_9MICC</name>
<dbReference type="Pfam" id="PF00528">
    <property type="entry name" value="BPD_transp_1"/>
    <property type="match status" value="1"/>
</dbReference>
<dbReference type="PANTHER" id="PTHR30177:SF4">
    <property type="entry name" value="OSMOPROTECTANT IMPORT PERMEASE PROTEIN OSMW"/>
    <property type="match status" value="1"/>
</dbReference>
<comment type="subcellular location">
    <subcellularLocation>
        <location evidence="6">Cell membrane</location>
        <topology evidence="6">Multi-pass membrane protein</topology>
    </subcellularLocation>
    <subcellularLocation>
        <location evidence="1">Membrane</location>
        <topology evidence="1">Multi-pass membrane protein</topology>
    </subcellularLocation>
</comment>
<organism evidence="8 9">
    <name type="scientific">Rothia dentocariosa</name>
    <dbReference type="NCBI Taxonomy" id="2047"/>
    <lineage>
        <taxon>Bacteria</taxon>
        <taxon>Bacillati</taxon>
        <taxon>Actinomycetota</taxon>
        <taxon>Actinomycetes</taxon>
        <taxon>Micrococcales</taxon>
        <taxon>Micrococcaceae</taxon>
        <taxon>Rothia</taxon>
    </lineage>
</organism>
<evidence type="ECO:0000313" key="8">
    <source>
        <dbReference type="EMBL" id="PEN16008.1"/>
    </source>
</evidence>
<sequence>MNLLLADSMHWDWLGNNIQRVLDLTLNHLYQGIIPVLVGTVLSIPVARYASRRRAREDGAKTYRSGAHALVHGFGLLYTIPSIALFVLMPLILGTSIISPVNVLVALTIYTMALMVRSGVDAFNAVTEHVVESSRALGYTPARAFFTVELPLALPVLFAGIRVATVANIAMVSVGAVIGVSSLGTLFTDGLARSIPAELITGVVLSAALAYLADALLALTARRLTAWRTA</sequence>
<keyword evidence="5 6" id="KW-0472">Membrane</keyword>
<dbReference type="GO" id="GO:0005886">
    <property type="term" value="C:plasma membrane"/>
    <property type="evidence" value="ECO:0007669"/>
    <property type="project" value="UniProtKB-SubCell"/>
</dbReference>
<keyword evidence="4 6" id="KW-1133">Transmembrane helix</keyword>
<reference evidence="8" key="1">
    <citation type="submission" date="2017-10" db="EMBL/GenBank/DDBJ databases">
        <title>Kefir isolates.</title>
        <authorList>
            <person name="Kim Y."/>
            <person name="Blasche S."/>
        </authorList>
    </citation>
    <scope>NUCLEOTIDE SEQUENCE [LARGE SCALE GENOMIC DNA]</scope>
    <source>
        <strain evidence="8">OG2-2</strain>
    </source>
</reference>
<dbReference type="AlphaFoldDB" id="A0A2A8D5X3"/>
<keyword evidence="3 6" id="KW-0812">Transmembrane</keyword>
<evidence type="ECO:0000256" key="4">
    <source>
        <dbReference type="ARBA" id="ARBA00022989"/>
    </source>
</evidence>
<dbReference type="Proteomes" id="UP000219947">
    <property type="component" value="Unassembled WGS sequence"/>
</dbReference>
<evidence type="ECO:0000259" key="7">
    <source>
        <dbReference type="PROSITE" id="PS50928"/>
    </source>
</evidence>
<evidence type="ECO:0000256" key="1">
    <source>
        <dbReference type="ARBA" id="ARBA00004141"/>
    </source>
</evidence>